<evidence type="ECO:0000313" key="5">
    <source>
        <dbReference type="Proteomes" id="UP000681035"/>
    </source>
</evidence>
<dbReference type="RefSeq" id="WP_021859023.1">
    <property type="nucleotide sequence ID" value="NZ_AP023418.1"/>
</dbReference>
<evidence type="ECO:0000259" key="3">
    <source>
        <dbReference type="Pfam" id="PF14691"/>
    </source>
</evidence>
<sequence length="466" mass="50332">MAAKINMRLDKNEMPSQDPNVRNKNFLEVALGYTEEQALDEAARCLNCKNHPCVNGCPVNVRIPEFIAKIVERDYEGAYQVIHQTSSLPAVCGRVCPQESQCEMHCVRGKKGDPVGIGRLERFVADWHNAHSTEAPEKPQSNGHKVAVVGSGPAGLTCAGDLAKKGYEVTVYEALHLAGGVLVYGIPEFRLPKSIVQKEVDGLKAMGVKVETNIVVGRTITIDELMEENGFEAVFVGSGAGLPMFMHIPGENLKGVYSANEFLTRINLMKAYREDSDTPIMDLKGKKVAVVGGGNVAMDAARCSKRLGADVYVVYRRGMEELPARHEEVEHAIEEGVIFKTLNNPVQINGDEQDCVKSMTCVEMELGEPDASGRRRPVEKKGSEFELDVDAVIMSLGTTPNPLIKSTTKGLEVNKKGGIIVNEDGLTSRQGVYAGGDAVTGAATVILAMGAGKLGAKSIDEYLSNK</sequence>
<gene>
    <name evidence="4" type="primary">aspB_1</name>
    <name evidence="4" type="ORF">MM50RIKEN_06950</name>
</gene>
<dbReference type="InterPro" id="IPR028261">
    <property type="entry name" value="DPD_II"/>
</dbReference>
<dbReference type="InterPro" id="IPR023753">
    <property type="entry name" value="FAD/NAD-binding_dom"/>
</dbReference>
<dbReference type="SUPFAM" id="SSF46548">
    <property type="entry name" value="alpha-helical ferredoxin"/>
    <property type="match status" value="1"/>
</dbReference>
<dbReference type="InterPro" id="IPR009051">
    <property type="entry name" value="Helical_ferredxn"/>
</dbReference>
<dbReference type="PANTHER" id="PTHR42783:SF3">
    <property type="entry name" value="GLUTAMATE SYNTHASE [NADPH] SMALL CHAIN-RELATED"/>
    <property type="match status" value="1"/>
</dbReference>
<dbReference type="Gene3D" id="3.50.50.60">
    <property type="entry name" value="FAD/NAD(P)-binding domain"/>
    <property type="match status" value="2"/>
</dbReference>
<evidence type="ECO:0000313" key="4">
    <source>
        <dbReference type="EMBL" id="BCK80932.1"/>
    </source>
</evidence>
<feature type="domain" description="Dihydroprymidine dehydrogenase" evidence="3">
    <location>
        <begin position="22"/>
        <end position="131"/>
    </location>
</feature>
<dbReference type="PRINTS" id="PR00419">
    <property type="entry name" value="ADXRDTASE"/>
</dbReference>
<feature type="domain" description="FAD/NAD(P)-binding" evidence="2">
    <location>
        <begin position="145"/>
        <end position="452"/>
    </location>
</feature>
<dbReference type="EMBL" id="AP023418">
    <property type="protein sequence ID" value="BCK80932.1"/>
    <property type="molecule type" value="Genomic_DNA"/>
</dbReference>
<feature type="region of interest" description="Disordered" evidence="1">
    <location>
        <begin position="1"/>
        <end position="20"/>
    </location>
</feature>
<dbReference type="NCBIfam" id="TIGR01316">
    <property type="entry name" value="gltA"/>
    <property type="match status" value="1"/>
</dbReference>
<protein>
    <submittedName>
        <fullName evidence="4">Oxidoreductase</fullName>
    </submittedName>
</protein>
<dbReference type="PANTHER" id="PTHR42783">
    <property type="entry name" value="GLUTAMATE SYNTHASE [NADPH] SMALL CHAIN"/>
    <property type="match status" value="1"/>
</dbReference>
<dbReference type="Pfam" id="PF07992">
    <property type="entry name" value="Pyr_redox_2"/>
    <property type="match status" value="1"/>
</dbReference>
<dbReference type="AlphaFoldDB" id="A0A810Q3X5"/>
<dbReference type="InterPro" id="IPR006004">
    <property type="entry name" value="SudA-like"/>
</dbReference>
<dbReference type="GO" id="GO:0051536">
    <property type="term" value="F:iron-sulfur cluster binding"/>
    <property type="evidence" value="ECO:0007669"/>
    <property type="project" value="InterPro"/>
</dbReference>
<organism evidence="4 5">
    <name type="scientific">Vescimonas coprocola</name>
    <dbReference type="NCBI Taxonomy" id="2714355"/>
    <lineage>
        <taxon>Bacteria</taxon>
        <taxon>Bacillati</taxon>
        <taxon>Bacillota</taxon>
        <taxon>Clostridia</taxon>
        <taxon>Eubacteriales</taxon>
        <taxon>Oscillospiraceae</taxon>
        <taxon>Vescimonas</taxon>
    </lineage>
</organism>
<reference evidence="4" key="1">
    <citation type="submission" date="2020-09" db="EMBL/GenBank/DDBJ databases">
        <title>New species isolated from human feces.</title>
        <authorList>
            <person name="Kitahara M."/>
            <person name="Shigeno Y."/>
            <person name="Shime M."/>
            <person name="Matsumoto Y."/>
            <person name="Nakamura S."/>
            <person name="Motooka D."/>
            <person name="Fukuoka S."/>
            <person name="Nishikawa H."/>
            <person name="Benno Y."/>
        </authorList>
    </citation>
    <scope>NUCLEOTIDE SEQUENCE</scope>
    <source>
        <strain evidence="4">MM50</strain>
    </source>
</reference>
<evidence type="ECO:0000256" key="1">
    <source>
        <dbReference type="SAM" id="MobiDB-lite"/>
    </source>
</evidence>
<evidence type="ECO:0000259" key="2">
    <source>
        <dbReference type="Pfam" id="PF07992"/>
    </source>
</evidence>
<dbReference type="KEGG" id="vcop:MM50RIKEN_06950"/>
<dbReference type="Pfam" id="PF14691">
    <property type="entry name" value="Fer4_20"/>
    <property type="match status" value="1"/>
</dbReference>
<dbReference type="SUPFAM" id="SSF51971">
    <property type="entry name" value="Nucleotide-binding domain"/>
    <property type="match status" value="2"/>
</dbReference>
<dbReference type="Gene3D" id="1.10.1060.10">
    <property type="entry name" value="Alpha-helical ferredoxin"/>
    <property type="match status" value="1"/>
</dbReference>
<dbReference type="GO" id="GO:0016491">
    <property type="term" value="F:oxidoreductase activity"/>
    <property type="evidence" value="ECO:0007669"/>
    <property type="project" value="InterPro"/>
</dbReference>
<keyword evidence="5" id="KW-1185">Reference proteome</keyword>
<accession>A0A810Q3X5</accession>
<proteinExistence type="predicted"/>
<dbReference type="InterPro" id="IPR036188">
    <property type="entry name" value="FAD/NAD-bd_sf"/>
</dbReference>
<dbReference type="Proteomes" id="UP000681035">
    <property type="component" value="Chromosome"/>
</dbReference>
<name>A0A810Q3X5_9FIRM</name>